<keyword evidence="2" id="KW-1185">Reference proteome</keyword>
<protein>
    <submittedName>
        <fullName evidence="1">Uncharacterized protein</fullName>
    </submittedName>
</protein>
<gene>
    <name evidence="1" type="ORF">H4W81_001862</name>
</gene>
<proteinExistence type="predicted"/>
<dbReference type="Proteomes" id="UP000661607">
    <property type="component" value="Unassembled WGS sequence"/>
</dbReference>
<organism evidence="1 2">
    <name type="scientific">Nonomuraea africana</name>
    <dbReference type="NCBI Taxonomy" id="46171"/>
    <lineage>
        <taxon>Bacteria</taxon>
        <taxon>Bacillati</taxon>
        <taxon>Actinomycetota</taxon>
        <taxon>Actinomycetes</taxon>
        <taxon>Streptosporangiales</taxon>
        <taxon>Streptosporangiaceae</taxon>
        <taxon>Nonomuraea</taxon>
    </lineage>
</organism>
<name>A0ABR9KAP3_9ACTN</name>
<accession>A0ABR9KAP3</accession>
<reference evidence="1 2" key="1">
    <citation type="submission" date="2020-10" db="EMBL/GenBank/DDBJ databases">
        <title>Sequencing the genomes of 1000 actinobacteria strains.</title>
        <authorList>
            <person name="Klenk H.-P."/>
        </authorList>
    </citation>
    <scope>NUCLEOTIDE SEQUENCE [LARGE SCALE GENOMIC DNA]</scope>
    <source>
        <strain evidence="1 2">DSM 43748</strain>
    </source>
</reference>
<evidence type="ECO:0000313" key="1">
    <source>
        <dbReference type="EMBL" id="MBE1559083.1"/>
    </source>
</evidence>
<comment type="caution">
    <text evidence="1">The sequence shown here is derived from an EMBL/GenBank/DDBJ whole genome shotgun (WGS) entry which is preliminary data.</text>
</comment>
<dbReference type="RefSeq" id="WP_192774413.1">
    <property type="nucleotide sequence ID" value="NZ_BAAASY010000041.1"/>
</dbReference>
<evidence type="ECO:0000313" key="2">
    <source>
        <dbReference type="Proteomes" id="UP000661607"/>
    </source>
</evidence>
<dbReference type="EMBL" id="JADBEF010000001">
    <property type="protein sequence ID" value="MBE1559083.1"/>
    <property type="molecule type" value="Genomic_DNA"/>
</dbReference>
<sequence length="75" mass="7584">MAAELTGALKAAGLGSAEIAGGNSRHEPDGRFVDVSVSVDVLVRDDLARGVSLLSGARWVRTGCEDAGATDPDAC</sequence>